<organism evidence="1 2">
    <name type="scientific">Fusarium fujikuroi</name>
    <name type="common">Bakanae and foot rot disease fungus</name>
    <name type="synonym">Gibberella fujikuroi</name>
    <dbReference type="NCBI Taxonomy" id="5127"/>
    <lineage>
        <taxon>Eukaryota</taxon>
        <taxon>Fungi</taxon>
        <taxon>Dikarya</taxon>
        <taxon>Ascomycota</taxon>
        <taxon>Pezizomycotina</taxon>
        <taxon>Sordariomycetes</taxon>
        <taxon>Hypocreomycetidae</taxon>
        <taxon>Hypocreales</taxon>
        <taxon>Nectriaceae</taxon>
        <taxon>Fusarium</taxon>
        <taxon>Fusarium fujikuroi species complex</taxon>
    </lineage>
</organism>
<evidence type="ECO:0000313" key="2">
    <source>
        <dbReference type="Proteomes" id="UP000760494"/>
    </source>
</evidence>
<gene>
    <name evidence="1" type="ORF">C2S_11741</name>
</gene>
<proteinExistence type="predicted"/>
<comment type="caution">
    <text evidence="1">The sequence shown here is derived from an EMBL/GenBank/DDBJ whole genome shotgun (WGS) entry which is preliminary data.</text>
</comment>
<protein>
    <submittedName>
        <fullName evidence="1">Uncharacterized protein</fullName>
    </submittedName>
</protein>
<dbReference type="EMBL" id="CABFJX010000402">
    <property type="protein sequence ID" value="VTT80392.1"/>
    <property type="molecule type" value="Genomic_DNA"/>
</dbReference>
<reference evidence="1" key="1">
    <citation type="submission" date="2019-05" db="EMBL/GenBank/DDBJ databases">
        <authorList>
            <person name="Piombo E."/>
        </authorList>
    </citation>
    <scope>NUCLEOTIDE SEQUENCE</scope>
    <source>
        <strain evidence="1">C2S</strain>
    </source>
</reference>
<evidence type="ECO:0000313" key="1">
    <source>
        <dbReference type="EMBL" id="VTT80392.1"/>
    </source>
</evidence>
<name>A0A5Q3EXP2_FUSFU</name>
<dbReference type="Proteomes" id="UP000760494">
    <property type="component" value="Unassembled WGS sequence"/>
</dbReference>
<accession>A0A5Q3EXP2</accession>
<dbReference type="AlphaFoldDB" id="A0A5Q3EXP2"/>
<sequence>MITPVVYISRQVHPPGSAERRLGALVITWSHDDHYQEPLTSGIADLQWWINTGYWDHDPDMPLPVAGDDTIQSSAGTATCYEAPSFNDTSPAVEHYQSVEPDNAQVRLRLLPGSLQPSFVHNPVSILEPPSPSTPTAALCDNSSSLSSTAIVPYGSRASPPALSRPASRPCDFCGALFDNAAYLCFTPFSLKAIPLRKKDLCGPW</sequence>